<name>A0A480AXH6_9BURK</name>
<protein>
    <submittedName>
        <fullName evidence="1">Uncharacterized protein</fullName>
    </submittedName>
</protein>
<keyword evidence="2" id="KW-1185">Reference proteome</keyword>
<dbReference type="Proteomes" id="UP000301751">
    <property type="component" value="Unassembled WGS sequence"/>
</dbReference>
<comment type="caution">
    <text evidence="1">The sequence shown here is derived from an EMBL/GenBank/DDBJ whole genome shotgun (WGS) entry which is preliminary data.</text>
</comment>
<accession>A0A480AXH6</accession>
<dbReference type="AlphaFoldDB" id="A0A480AXH6"/>
<reference evidence="2" key="1">
    <citation type="submission" date="2019-03" db="EMBL/GenBank/DDBJ databases">
        <title>Aquabacterium pictum sp.nov., the first bacteriochlorophyll a-containing freshwater bacterium in the genus Aquabacterium of the class Betaproteobacteria.</title>
        <authorList>
            <person name="Hirose S."/>
            <person name="Tank M."/>
            <person name="Hara E."/>
            <person name="Tamaki H."/>
            <person name="Takaichi S."/>
            <person name="Haruta S."/>
            <person name="Hanada S."/>
        </authorList>
    </citation>
    <scope>NUCLEOTIDE SEQUENCE [LARGE SCALE GENOMIC DNA]</scope>
    <source>
        <strain evidence="2">W35</strain>
    </source>
</reference>
<dbReference type="OrthoDB" id="9181176at2"/>
<evidence type="ECO:0000313" key="2">
    <source>
        <dbReference type="Proteomes" id="UP000301751"/>
    </source>
</evidence>
<proteinExistence type="predicted"/>
<gene>
    <name evidence="1" type="ORF">AQPW35_47210</name>
</gene>
<dbReference type="EMBL" id="BJCL01000018">
    <property type="protein sequence ID" value="GCL65640.1"/>
    <property type="molecule type" value="Genomic_DNA"/>
</dbReference>
<organism evidence="1 2">
    <name type="scientific">Pseudaquabacterium pictum</name>
    <dbReference type="NCBI Taxonomy" id="2315236"/>
    <lineage>
        <taxon>Bacteria</taxon>
        <taxon>Pseudomonadati</taxon>
        <taxon>Pseudomonadota</taxon>
        <taxon>Betaproteobacteria</taxon>
        <taxon>Burkholderiales</taxon>
        <taxon>Sphaerotilaceae</taxon>
        <taxon>Pseudaquabacterium</taxon>
    </lineage>
</organism>
<dbReference type="RefSeq" id="WP_137735339.1">
    <property type="nucleotide sequence ID" value="NZ_BJCL01000018.1"/>
</dbReference>
<evidence type="ECO:0000313" key="1">
    <source>
        <dbReference type="EMBL" id="GCL65640.1"/>
    </source>
</evidence>
<sequence>MAKTLEPRLGFTVWIEPRTGMSPAAQAAFMRRMEDYLDARDLQCDGAPLRAVIWSPDHSLSATDQVELLDWLIDDAAVCTASVSPLMRHSAEPASFADGYVLVRAADTAIAALSLLYRARRVSAELYLQILGGFIRPVAVRSPTR</sequence>